<sequence>MNKNLLRVSVLAAIQVLSLSLSNCTTADGGTYEQLYNSAWGRGIDPRLVIQAPRSAVSVVSSPVFHGHALRVSIDRSDDFHNVANGTPRGEIAFARIFRFEPNTLYEIGWSTSIPSGYKFDSLQPELFTQVLQGPEGGLGPPPFSIRLVDGRYQVEIRSAAKAAPHVFVFGDPAADEGNVVHWKLRYRPDHAGTNAVSDLFMNGVNVVRCHGCGNAYANDRGAYLKMGIYKWWWQSRPSDVSVRTLYFGNVLVKRFLSK</sequence>
<keyword evidence="3" id="KW-1185">Reference proteome</keyword>
<dbReference type="InterPro" id="IPR025975">
    <property type="entry name" value="Polysacc_lyase"/>
</dbReference>
<dbReference type="EMBL" id="JAKLJA010000003">
    <property type="protein sequence ID" value="MCG5072834.1"/>
    <property type="molecule type" value="Genomic_DNA"/>
</dbReference>
<protein>
    <submittedName>
        <fullName evidence="2">Polysaccharide lyase</fullName>
    </submittedName>
</protein>
<dbReference type="Proteomes" id="UP001139308">
    <property type="component" value="Unassembled WGS sequence"/>
</dbReference>
<dbReference type="AlphaFoldDB" id="A0A9X1UDP2"/>
<dbReference type="Gene3D" id="2.60.120.200">
    <property type="match status" value="1"/>
</dbReference>
<comment type="caution">
    <text evidence="2">The sequence shown here is derived from an EMBL/GenBank/DDBJ whole genome shotgun (WGS) entry which is preliminary data.</text>
</comment>
<name>A0A9X1UDP2_9BURK</name>
<accession>A0A9X1UDP2</accession>
<dbReference type="RefSeq" id="WP_238462586.1">
    <property type="nucleotide sequence ID" value="NZ_JAKLJA010000003.1"/>
</dbReference>
<dbReference type="GO" id="GO:0016829">
    <property type="term" value="F:lyase activity"/>
    <property type="evidence" value="ECO:0007669"/>
    <property type="project" value="UniProtKB-KW"/>
</dbReference>
<evidence type="ECO:0000313" key="3">
    <source>
        <dbReference type="Proteomes" id="UP001139308"/>
    </source>
</evidence>
<evidence type="ECO:0000256" key="1">
    <source>
        <dbReference type="SAM" id="SignalP"/>
    </source>
</evidence>
<reference evidence="2" key="1">
    <citation type="submission" date="2022-01" db="EMBL/GenBank/DDBJ databases">
        <title>Genome sequence and assembly of Parabukholderia sp. RG36.</title>
        <authorList>
            <person name="Chhetri G."/>
        </authorList>
    </citation>
    <scope>NUCLEOTIDE SEQUENCE</scope>
    <source>
        <strain evidence="2">RG36</strain>
    </source>
</reference>
<feature type="signal peptide" evidence="1">
    <location>
        <begin position="1"/>
        <end position="27"/>
    </location>
</feature>
<gene>
    <name evidence="2" type="ORF">L5014_05555</name>
</gene>
<proteinExistence type="predicted"/>
<organism evidence="2 3">
    <name type="scientific">Paraburkholderia tagetis</name>
    <dbReference type="NCBI Taxonomy" id="2913261"/>
    <lineage>
        <taxon>Bacteria</taxon>
        <taxon>Pseudomonadati</taxon>
        <taxon>Pseudomonadota</taxon>
        <taxon>Betaproteobacteria</taxon>
        <taxon>Burkholderiales</taxon>
        <taxon>Burkholderiaceae</taxon>
        <taxon>Paraburkholderia</taxon>
    </lineage>
</organism>
<dbReference type="Pfam" id="PF14099">
    <property type="entry name" value="Polysacc_lyase"/>
    <property type="match status" value="1"/>
</dbReference>
<feature type="chain" id="PRO_5040911642" evidence="1">
    <location>
        <begin position="28"/>
        <end position="259"/>
    </location>
</feature>
<keyword evidence="2" id="KW-0456">Lyase</keyword>
<evidence type="ECO:0000313" key="2">
    <source>
        <dbReference type="EMBL" id="MCG5072834.1"/>
    </source>
</evidence>
<keyword evidence="1" id="KW-0732">Signal</keyword>